<sequence length="319" mass="35753">MSFTSPDALPSAPNPAMASADVSMFTNMDPETRDDSEDPWRFESLTGSFLFNEPTAELSSPLTVHGFGSKFGLLDDGGEAWEGVKRRVSKLQASAPPNVKYKLLFCGRHAQGWHNVASEKYPQALWDGDYAKRTTDGEIVWGPDAELTPLGQQQAITLHEAWKSNLAAGCPKPEKWLCSPFTRTADTMRLSFGEVLKGEKPVFVEGLREIFGEQTCDQRRSKSYLAERFPDYEFEAGFAEEDPLWKPDERELEVNRRVRVREQLYRIFDECDETYISITSHACSTLSLCAVLRHRIFKLGTSGMIPIIVKATRNTGAAA</sequence>
<accession>A0A8K0NNB7</accession>
<dbReference type="GO" id="GO:0005737">
    <property type="term" value="C:cytoplasm"/>
    <property type="evidence" value="ECO:0007669"/>
    <property type="project" value="TreeGrafter"/>
</dbReference>
<dbReference type="GO" id="GO:0016791">
    <property type="term" value="F:phosphatase activity"/>
    <property type="evidence" value="ECO:0007669"/>
    <property type="project" value="TreeGrafter"/>
</dbReference>
<dbReference type="CDD" id="cd07067">
    <property type="entry name" value="HP_PGM_like"/>
    <property type="match status" value="1"/>
</dbReference>
<dbReference type="PANTHER" id="PTHR48100">
    <property type="entry name" value="BROAD-SPECIFICITY PHOSPHATASE YOR283W-RELATED"/>
    <property type="match status" value="1"/>
</dbReference>
<dbReference type="AlphaFoldDB" id="A0A8K0NNB7"/>
<organism evidence="1 2">
    <name type="scientific">Filobasidium floriforme</name>
    <dbReference type="NCBI Taxonomy" id="5210"/>
    <lineage>
        <taxon>Eukaryota</taxon>
        <taxon>Fungi</taxon>
        <taxon>Dikarya</taxon>
        <taxon>Basidiomycota</taxon>
        <taxon>Agaricomycotina</taxon>
        <taxon>Tremellomycetes</taxon>
        <taxon>Filobasidiales</taxon>
        <taxon>Filobasidiaceae</taxon>
        <taxon>Filobasidium</taxon>
    </lineage>
</organism>
<evidence type="ECO:0000313" key="1">
    <source>
        <dbReference type="EMBL" id="KAG7529924.1"/>
    </source>
</evidence>
<dbReference type="Gene3D" id="3.40.50.1240">
    <property type="entry name" value="Phosphoglycerate mutase-like"/>
    <property type="match status" value="1"/>
</dbReference>
<dbReference type="PANTHER" id="PTHR48100:SF1">
    <property type="entry name" value="HISTIDINE PHOSPHATASE FAMILY PROTEIN-RELATED"/>
    <property type="match status" value="1"/>
</dbReference>
<dbReference type="Pfam" id="PF00300">
    <property type="entry name" value="His_Phos_1"/>
    <property type="match status" value="1"/>
</dbReference>
<comment type="caution">
    <text evidence="1">The sequence shown here is derived from an EMBL/GenBank/DDBJ whole genome shotgun (WGS) entry which is preliminary data.</text>
</comment>
<reference evidence="1" key="1">
    <citation type="submission" date="2020-04" db="EMBL/GenBank/DDBJ databases">
        <title>Analysis of mating type loci in Filobasidium floriforme.</title>
        <authorList>
            <person name="Nowrousian M."/>
        </authorList>
    </citation>
    <scope>NUCLEOTIDE SEQUENCE</scope>
    <source>
        <strain evidence="1">CBS 6242</strain>
    </source>
</reference>
<dbReference type="SUPFAM" id="SSF53254">
    <property type="entry name" value="Phosphoglycerate mutase-like"/>
    <property type="match status" value="1"/>
</dbReference>
<protein>
    <recommendedName>
        <fullName evidence="3">Phosphoglycerate mutase</fullName>
    </recommendedName>
</protein>
<dbReference type="Proteomes" id="UP000812966">
    <property type="component" value="Unassembled WGS sequence"/>
</dbReference>
<dbReference type="EMBL" id="JABELV010000131">
    <property type="protein sequence ID" value="KAG7529924.1"/>
    <property type="molecule type" value="Genomic_DNA"/>
</dbReference>
<evidence type="ECO:0008006" key="3">
    <source>
        <dbReference type="Google" id="ProtNLM"/>
    </source>
</evidence>
<dbReference type="InterPro" id="IPR013078">
    <property type="entry name" value="His_Pase_superF_clade-1"/>
</dbReference>
<dbReference type="InterPro" id="IPR050275">
    <property type="entry name" value="PGM_Phosphatase"/>
</dbReference>
<proteinExistence type="predicted"/>
<evidence type="ECO:0000313" key="2">
    <source>
        <dbReference type="Proteomes" id="UP000812966"/>
    </source>
</evidence>
<dbReference type="InterPro" id="IPR029033">
    <property type="entry name" value="His_PPase_superfam"/>
</dbReference>
<keyword evidence="2" id="KW-1185">Reference proteome</keyword>
<name>A0A8K0NNB7_9TREE</name>
<gene>
    <name evidence="1" type="ORF">FFLO_05329</name>
</gene>